<reference evidence="8 9" key="1">
    <citation type="submission" date="2013-08" db="EMBL/GenBank/DDBJ databases">
        <title>Intrasporangium oryzae NRRL B-24470.</title>
        <authorList>
            <person name="Liu H."/>
            <person name="Wang G."/>
        </authorList>
    </citation>
    <scope>NUCLEOTIDE SEQUENCE [LARGE SCALE GENOMIC DNA]</scope>
    <source>
        <strain evidence="8 9">NRRL B-24470</strain>
    </source>
</reference>
<dbReference type="EMBL" id="AWSA01000018">
    <property type="protein sequence ID" value="EWT01751.1"/>
    <property type="molecule type" value="Genomic_DNA"/>
</dbReference>
<dbReference type="eggNOG" id="COG3420">
    <property type="taxonomic scope" value="Bacteria"/>
</dbReference>
<dbReference type="GO" id="GO:0016837">
    <property type="term" value="F:carbon-oxygen lyase activity, acting on polysaccharides"/>
    <property type="evidence" value="ECO:0007669"/>
    <property type="project" value="TreeGrafter"/>
</dbReference>
<evidence type="ECO:0000259" key="7">
    <source>
        <dbReference type="Pfam" id="PF13229"/>
    </source>
</evidence>
<keyword evidence="2" id="KW-0964">Secreted</keyword>
<feature type="compositionally biased region" description="Polar residues" evidence="4">
    <location>
        <begin position="413"/>
        <end position="435"/>
    </location>
</feature>
<feature type="region of interest" description="Disordered" evidence="4">
    <location>
        <begin position="413"/>
        <end position="467"/>
    </location>
</feature>
<dbReference type="SMART" id="SM00710">
    <property type="entry name" value="PbH1"/>
    <property type="match status" value="6"/>
</dbReference>
<protein>
    <submittedName>
        <fullName evidence="8">Uncharacterized protein</fullName>
    </submittedName>
</protein>
<evidence type="ECO:0000256" key="1">
    <source>
        <dbReference type="ARBA" id="ARBA00004613"/>
    </source>
</evidence>
<evidence type="ECO:0000313" key="8">
    <source>
        <dbReference type="EMBL" id="EWT01751.1"/>
    </source>
</evidence>
<dbReference type="STRING" id="1386089.N865_07635"/>
<evidence type="ECO:0000259" key="6">
    <source>
        <dbReference type="Pfam" id="PF07602"/>
    </source>
</evidence>
<dbReference type="Pfam" id="PF07602">
    <property type="entry name" value="DUF1565"/>
    <property type="match status" value="1"/>
</dbReference>
<dbReference type="Pfam" id="PF13229">
    <property type="entry name" value="Beta_helix"/>
    <property type="match status" value="1"/>
</dbReference>
<gene>
    <name evidence="8" type="ORF">N865_07635</name>
</gene>
<accession>W9G6E0</accession>
<name>W9G6E0_9MICO</name>
<comment type="subcellular location">
    <subcellularLocation>
        <location evidence="1">Secreted</location>
    </subcellularLocation>
</comment>
<evidence type="ECO:0000256" key="3">
    <source>
        <dbReference type="ARBA" id="ARBA00022729"/>
    </source>
</evidence>
<keyword evidence="3 5" id="KW-0732">Signal</keyword>
<dbReference type="InterPro" id="IPR052052">
    <property type="entry name" value="Polysaccharide_Lyase_9"/>
</dbReference>
<dbReference type="Proteomes" id="UP000019489">
    <property type="component" value="Unassembled WGS sequence"/>
</dbReference>
<evidence type="ECO:0000256" key="4">
    <source>
        <dbReference type="SAM" id="MobiDB-lite"/>
    </source>
</evidence>
<dbReference type="GO" id="GO:0005576">
    <property type="term" value="C:extracellular region"/>
    <property type="evidence" value="ECO:0007669"/>
    <property type="project" value="UniProtKB-SubCell"/>
</dbReference>
<dbReference type="PANTHER" id="PTHR40088:SF2">
    <property type="entry name" value="SECRETED SUGAR HYDROLASE"/>
    <property type="match status" value="1"/>
</dbReference>
<dbReference type="PANTHER" id="PTHR40088">
    <property type="entry name" value="PECTATE LYASE (EUROFUNG)"/>
    <property type="match status" value="1"/>
</dbReference>
<feature type="compositionally biased region" description="Basic and acidic residues" evidence="4">
    <location>
        <begin position="456"/>
        <end position="467"/>
    </location>
</feature>
<comment type="caution">
    <text evidence="8">The sequence shown here is derived from an EMBL/GenBank/DDBJ whole genome shotgun (WGS) entry which is preliminary data.</text>
</comment>
<dbReference type="SUPFAM" id="SSF51126">
    <property type="entry name" value="Pectin lyase-like"/>
    <property type="match status" value="1"/>
</dbReference>
<evidence type="ECO:0000256" key="5">
    <source>
        <dbReference type="SAM" id="SignalP"/>
    </source>
</evidence>
<feature type="chain" id="PRO_5004924164" evidence="5">
    <location>
        <begin position="24"/>
        <end position="467"/>
    </location>
</feature>
<feature type="domain" description="DUF1565" evidence="6">
    <location>
        <begin position="35"/>
        <end position="71"/>
    </location>
</feature>
<dbReference type="InterPro" id="IPR039448">
    <property type="entry name" value="Beta_helix"/>
</dbReference>
<keyword evidence="9" id="KW-1185">Reference proteome</keyword>
<feature type="signal peptide" evidence="5">
    <location>
        <begin position="1"/>
        <end position="23"/>
    </location>
</feature>
<evidence type="ECO:0000313" key="9">
    <source>
        <dbReference type="Proteomes" id="UP000019489"/>
    </source>
</evidence>
<evidence type="ECO:0000256" key="2">
    <source>
        <dbReference type="ARBA" id="ARBA00022525"/>
    </source>
</evidence>
<dbReference type="InterPro" id="IPR006626">
    <property type="entry name" value="PbH1"/>
</dbReference>
<feature type="domain" description="Right handed beta helix" evidence="7">
    <location>
        <begin position="103"/>
        <end position="267"/>
    </location>
</feature>
<dbReference type="AlphaFoldDB" id="W9G6E0"/>
<dbReference type="InterPro" id="IPR011050">
    <property type="entry name" value="Pectin_lyase_fold/virulence"/>
</dbReference>
<proteinExistence type="predicted"/>
<organism evidence="8 9">
    <name type="scientific">Intrasporangium oryzae NRRL B-24470</name>
    <dbReference type="NCBI Taxonomy" id="1386089"/>
    <lineage>
        <taxon>Bacteria</taxon>
        <taxon>Bacillati</taxon>
        <taxon>Actinomycetota</taxon>
        <taxon>Actinomycetes</taxon>
        <taxon>Micrococcales</taxon>
        <taxon>Intrasporangiaceae</taxon>
        <taxon>Intrasporangium</taxon>
    </lineage>
</organism>
<dbReference type="InterPro" id="IPR012334">
    <property type="entry name" value="Pectin_lyas_fold"/>
</dbReference>
<sequence>MLAASVPIAALALTVGPAGSAEAATYLYVGGSNCSDSGSGTSTQPFCTIAKAAKVALAGQTVLVSSGTYVDEVAPWHSGTSTAPIIFQPADGASVTISGPRHGFTISNQSWITVAGFTIQNTTSNGIYVYNATGLTLAGNTVQTSGQRVSGYTAYGMYLNSMTSSSVIGNLVTNNSASGIYLTNGSTGNQISRNESSWNAYGYVRNAVGIDLRAPGNVVSANRVHDNEDSGIQSYPGGDSNTIVNNVSYHNKGFTTVVLTNCNHPTTGNTAGCITGDHGIDDYGVTGSAVVGNTVYDNVAAGINLEGVASGTAANFSFANNAAVDNAVSCPNGAGGTEKCPRTRGNMRVDSTSQIGTTLDSDLVNVSLTGATQMVWGTTSYTSLSSFQSASGQEAQGLQADPRWVSPGQANFTLQSGSPAIDSANSSAPGQSATDAASHPRVDDPATANSGLGVRSYDDRGAYEYQP</sequence>
<dbReference type="Gene3D" id="2.160.20.10">
    <property type="entry name" value="Single-stranded right-handed beta-helix, Pectin lyase-like"/>
    <property type="match status" value="1"/>
</dbReference>
<dbReference type="InterPro" id="IPR011459">
    <property type="entry name" value="DUF1565"/>
</dbReference>